<accession>A0A9W4TC53</accession>
<feature type="non-terminal residue" evidence="2">
    <location>
        <position position="1"/>
    </location>
</feature>
<evidence type="ECO:0000256" key="1">
    <source>
        <dbReference type="SAM" id="MobiDB-lite"/>
    </source>
</evidence>
<comment type="caution">
    <text evidence="2">The sequence shown here is derived from an EMBL/GenBank/DDBJ whole genome shotgun (WGS) entry which is preliminary data.</text>
</comment>
<evidence type="ECO:0000313" key="3">
    <source>
        <dbReference type="Proteomes" id="UP001153678"/>
    </source>
</evidence>
<protein>
    <submittedName>
        <fullName evidence="2">19661_t:CDS:1</fullName>
    </submittedName>
</protein>
<dbReference type="Proteomes" id="UP001153678">
    <property type="component" value="Unassembled WGS sequence"/>
</dbReference>
<dbReference type="EMBL" id="CAMKVN010021642">
    <property type="protein sequence ID" value="CAI2199545.1"/>
    <property type="molecule type" value="Genomic_DNA"/>
</dbReference>
<feature type="compositionally biased region" description="Acidic residues" evidence="1">
    <location>
        <begin position="33"/>
        <end position="52"/>
    </location>
</feature>
<organism evidence="2 3">
    <name type="scientific">Funneliformis geosporum</name>
    <dbReference type="NCBI Taxonomy" id="1117311"/>
    <lineage>
        <taxon>Eukaryota</taxon>
        <taxon>Fungi</taxon>
        <taxon>Fungi incertae sedis</taxon>
        <taxon>Mucoromycota</taxon>
        <taxon>Glomeromycotina</taxon>
        <taxon>Glomeromycetes</taxon>
        <taxon>Glomerales</taxon>
        <taxon>Glomeraceae</taxon>
        <taxon>Funneliformis</taxon>
    </lineage>
</organism>
<proteinExistence type="predicted"/>
<name>A0A9W4TC53_9GLOM</name>
<keyword evidence="3" id="KW-1185">Reference proteome</keyword>
<sequence length="61" mass="6822">HVRKYTNHPKSGIYSSDDSEIEANQPSESFEFTTEEDEVTSESDDSESDNNGDFELCTTGL</sequence>
<dbReference type="AlphaFoldDB" id="A0A9W4TC53"/>
<gene>
    <name evidence="2" type="ORF">FWILDA_LOCUS19127</name>
</gene>
<reference evidence="2" key="1">
    <citation type="submission" date="2022-08" db="EMBL/GenBank/DDBJ databases">
        <authorList>
            <person name="Kallberg Y."/>
            <person name="Tangrot J."/>
            <person name="Rosling A."/>
        </authorList>
    </citation>
    <scope>NUCLEOTIDE SEQUENCE</scope>
    <source>
        <strain evidence="2">Wild A</strain>
    </source>
</reference>
<feature type="region of interest" description="Disordered" evidence="1">
    <location>
        <begin position="1"/>
        <end position="61"/>
    </location>
</feature>
<evidence type="ECO:0000313" key="2">
    <source>
        <dbReference type="EMBL" id="CAI2199545.1"/>
    </source>
</evidence>